<dbReference type="AlphaFoldDB" id="A0A8J3U3W1"/>
<organism evidence="1 2">
    <name type="scientific">Planotetraspora phitsanulokensis</name>
    <dbReference type="NCBI Taxonomy" id="575192"/>
    <lineage>
        <taxon>Bacteria</taxon>
        <taxon>Bacillati</taxon>
        <taxon>Actinomycetota</taxon>
        <taxon>Actinomycetes</taxon>
        <taxon>Streptosporangiales</taxon>
        <taxon>Streptosporangiaceae</taxon>
        <taxon>Planotetraspora</taxon>
    </lineage>
</organism>
<dbReference type="EMBL" id="BOOP01000009">
    <property type="protein sequence ID" value="GII37721.1"/>
    <property type="molecule type" value="Genomic_DNA"/>
</dbReference>
<reference evidence="1 2" key="1">
    <citation type="submission" date="2021-01" db="EMBL/GenBank/DDBJ databases">
        <title>Whole genome shotgun sequence of Planotetraspora phitsanulokensis NBRC 104273.</title>
        <authorList>
            <person name="Komaki H."/>
            <person name="Tamura T."/>
        </authorList>
    </citation>
    <scope>NUCLEOTIDE SEQUENCE [LARGE SCALE GENOMIC DNA]</scope>
    <source>
        <strain evidence="1 2">NBRC 104273</strain>
    </source>
</reference>
<comment type="caution">
    <text evidence="1">The sequence shown here is derived from an EMBL/GenBank/DDBJ whole genome shotgun (WGS) entry which is preliminary data.</text>
</comment>
<evidence type="ECO:0000313" key="1">
    <source>
        <dbReference type="EMBL" id="GII37721.1"/>
    </source>
</evidence>
<gene>
    <name evidence="1" type="ORF">Pph01_27240</name>
</gene>
<accession>A0A8J3U3W1</accession>
<protein>
    <submittedName>
        <fullName evidence="1">Uncharacterized protein</fullName>
    </submittedName>
</protein>
<proteinExistence type="predicted"/>
<sequence>MTDWSRLTHAYGSAENVPELLDQLVPDSRAKVWDELWSCICHQMTVYPASFAALPRLTEIARSWAPADRTMILSLCGSIVAGATQPHGAGDVRAIHAAEIEELLRLTNETMRAAIDEDSFTYMLQAVLAFENVPVWDEMLEQLQQGEYELENCPGCGVHLFVAIGADGYFATSGDYAIEDDPPKGELAPAVPSDLDLVARRMYDTAQSLGREKLATKLLYLFGDATCPDCRTTFQVADQVIEQYS</sequence>
<name>A0A8J3U3W1_9ACTN</name>
<dbReference type="Proteomes" id="UP000622547">
    <property type="component" value="Unassembled WGS sequence"/>
</dbReference>
<evidence type="ECO:0000313" key="2">
    <source>
        <dbReference type="Proteomes" id="UP000622547"/>
    </source>
</evidence>
<dbReference type="RefSeq" id="WP_204073387.1">
    <property type="nucleotide sequence ID" value="NZ_BAABHI010000027.1"/>
</dbReference>
<keyword evidence="2" id="KW-1185">Reference proteome</keyword>